<reference evidence="5 6" key="1">
    <citation type="submission" date="2024-05" db="EMBL/GenBank/DDBJ databases">
        <title>Genome sequencing and assembly of Indian major carp, Cirrhinus mrigala (Hamilton, 1822).</title>
        <authorList>
            <person name="Mohindra V."/>
            <person name="Chowdhury L.M."/>
            <person name="Lal K."/>
            <person name="Jena J.K."/>
        </authorList>
    </citation>
    <scope>NUCLEOTIDE SEQUENCE [LARGE SCALE GENOMIC DNA]</scope>
    <source>
        <strain evidence="5">CM1030</strain>
        <tissue evidence="5">Blood</tissue>
    </source>
</reference>
<keyword evidence="6" id="KW-1185">Reference proteome</keyword>
<evidence type="ECO:0000256" key="1">
    <source>
        <dbReference type="ARBA" id="ARBA00004496"/>
    </source>
</evidence>
<name>A0ABD0QYW0_CIRMR</name>
<evidence type="ECO:0000313" key="6">
    <source>
        <dbReference type="Proteomes" id="UP001529510"/>
    </source>
</evidence>
<evidence type="ECO:0000256" key="2">
    <source>
        <dbReference type="ARBA" id="ARBA00022490"/>
    </source>
</evidence>
<dbReference type="InterPro" id="IPR015943">
    <property type="entry name" value="WD40/YVTN_repeat-like_dom_sf"/>
</dbReference>
<dbReference type="Gene3D" id="2.130.10.10">
    <property type="entry name" value="YVTN repeat-like/Quinoprotein amine dehydrogenase"/>
    <property type="match status" value="1"/>
</dbReference>
<dbReference type="GO" id="GO:0005737">
    <property type="term" value="C:cytoplasm"/>
    <property type="evidence" value="ECO:0007669"/>
    <property type="project" value="UniProtKB-SubCell"/>
</dbReference>
<proteinExistence type="predicted"/>
<evidence type="ECO:0000256" key="4">
    <source>
        <dbReference type="ARBA" id="ARBA00022737"/>
    </source>
</evidence>
<evidence type="ECO:0000256" key="3">
    <source>
        <dbReference type="ARBA" id="ARBA00022574"/>
    </source>
</evidence>
<dbReference type="EMBL" id="JAMKFB020000006">
    <property type="protein sequence ID" value="KAL0190960.1"/>
    <property type="molecule type" value="Genomic_DNA"/>
</dbReference>
<dbReference type="Proteomes" id="UP001529510">
    <property type="component" value="Unassembled WGS sequence"/>
</dbReference>
<dbReference type="PANTHER" id="PTHR13720">
    <property type="entry name" value="WD-40 REPEAT PROTEIN"/>
    <property type="match status" value="1"/>
</dbReference>
<dbReference type="InterPro" id="IPR036322">
    <property type="entry name" value="WD40_repeat_dom_sf"/>
</dbReference>
<dbReference type="InterPro" id="IPR050630">
    <property type="entry name" value="WD_repeat_EMAP"/>
</dbReference>
<accession>A0ABD0QYW0</accession>
<sequence length="53" mass="5789">HLIYPLGCTVIIKSLRSGKQTFLQGHTNNISCISVSKSGRYIASGQVTFMGFK</sequence>
<keyword evidence="3" id="KW-0853">WD repeat</keyword>
<comment type="caution">
    <text evidence="5">The sequence shown here is derived from an EMBL/GenBank/DDBJ whole genome shotgun (WGS) entry which is preliminary data.</text>
</comment>
<organism evidence="5 6">
    <name type="scientific">Cirrhinus mrigala</name>
    <name type="common">Mrigala</name>
    <dbReference type="NCBI Taxonomy" id="683832"/>
    <lineage>
        <taxon>Eukaryota</taxon>
        <taxon>Metazoa</taxon>
        <taxon>Chordata</taxon>
        <taxon>Craniata</taxon>
        <taxon>Vertebrata</taxon>
        <taxon>Euteleostomi</taxon>
        <taxon>Actinopterygii</taxon>
        <taxon>Neopterygii</taxon>
        <taxon>Teleostei</taxon>
        <taxon>Ostariophysi</taxon>
        <taxon>Cypriniformes</taxon>
        <taxon>Cyprinidae</taxon>
        <taxon>Labeoninae</taxon>
        <taxon>Labeonini</taxon>
        <taxon>Cirrhinus</taxon>
    </lineage>
</organism>
<gene>
    <name evidence="5" type="ORF">M9458_013658</name>
</gene>
<feature type="non-terminal residue" evidence="5">
    <location>
        <position position="53"/>
    </location>
</feature>
<keyword evidence="4" id="KW-0677">Repeat</keyword>
<dbReference type="SUPFAM" id="SSF50978">
    <property type="entry name" value="WD40 repeat-like"/>
    <property type="match status" value="1"/>
</dbReference>
<dbReference type="PANTHER" id="PTHR13720:SF14">
    <property type="entry name" value="CILIA- AND FLAGELLA-ASSOCIATED PROTEIN 52"/>
    <property type="match status" value="1"/>
</dbReference>
<protein>
    <submittedName>
        <fullName evidence="5">Uncharacterized protein</fullName>
    </submittedName>
</protein>
<comment type="subcellular location">
    <subcellularLocation>
        <location evidence="1">Cytoplasm</location>
    </subcellularLocation>
</comment>
<evidence type="ECO:0000313" key="5">
    <source>
        <dbReference type="EMBL" id="KAL0190960.1"/>
    </source>
</evidence>
<feature type="non-terminal residue" evidence="5">
    <location>
        <position position="1"/>
    </location>
</feature>
<dbReference type="AlphaFoldDB" id="A0ABD0QYW0"/>
<keyword evidence="2" id="KW-0963">Cytoplasm</keyword>